<dbReference type="Proteomes" id="UP000041601">
    <property type="component" value="Unassembled WGS sequence"/>
</dbReference>
<proteinExistence type="predicted"/>
<comment type="caution">
    <text evidence="1">The sequence shown here is derived from an EMBL/GenBank/DDBJ whole genome shotgun (WGS) entry which is preliminary data.</text>
</comment>
<dbReference type="RefSeq" id="WP_050156825.1">
    <property type="nucleotide sequence ID" value="NZ_CPXJ01000063.1"/>
</dbReference>
<organism evidence="1 2">
    <name type="scientific">Yersinia enterocolitica</name>
    <dbReference type="NCBI Taxonomy" id="630"/>
    <lineage>
        <taxon>Bacteria</taxon>
        <taxon>Pseudomonadati</taxon>
        <taxon>Pseudomonadota</taxon>
        <taxon>Gammaproteobacteria</taxon>
        <taxon>Enterobacterales</taxon>
        <taxon>Yersiniaceae</taxon>
        <taxon>Yersinia</taxon>
    </lineage>
</organism>
<protein>
    <submittedName>
        <fullName evidence="1">Uncharacterized protein</fullName>
    </submittedName>
</protein>
<sequence>MKPEKIDYERMGDNFIVDDGGINCALIKVFAQIYIVNRHGVYKRYLSRSAAINKLAQVMATYVYQRLGLPIREDDVYDTERKAWIRGDLLHDYIHCRERAVHHIRRLLAKQRKIDKWNKEYQRWVETRDELYKRKPY</sequence>
<accession>A0ABM9SFZ0</accession>
<reference evidence="1 2" key="1">
    <citation type="submission" date="2015-03" db="EMBL/GenBank/DDBJ databases">
        <authorList>
            <consortium name="Pathogen Informatics"/>
            <person name="Murphy D."/>
        </authorList>
    </citation>
    <scope>NUCLEOTIDE SEQUENCE [LARGE SCALE GENOMIC DNA]</scope>
    <source>
        <strain evidence="1 2">IP05342</strain>
    </source>
</reference>
<evidence type="ECO:0000313" key="1">
    <source>
        <dbReference type="EMBL" id="CNE51102.1"/>
    </source>
</evidence>
<gene>
    <name evidence="1" type="ORF">ERS137959_03982</name>
</gene>
<evidence type="ECO:0000313" key="2">
    <source>
        <dbReference type="Proteomes" id="UP000041601"/>
    </source>
</evidence>
<keyword evidence="2" id="KW-1185">Reference proteome</keyword>
<name>A0ABM9SFZ0_YEREN</name>
<dbReference type="EMBL" id="CPXJ01000063">
    <property type="protein sequence ID" value="CNE51102.1"/>
    <property type="molecule type" value="Genomic_DNA"/>
</dbReference>